<evidence type="ECO:0000256" key="9">
    <source>
        <dbReference type="ARBA" id="ARBA00023242"/>
    </source>
</evidence>
<dbReference type="CTD" id="36612"/>
<accession>A0A8B8GGC3</accession>
<evidence type="ECO:0000256" key="3">
    <source>
        <dbReference type="ARBA" id="ARBA00022491"/>
    </source>
</evidence>
<evidence type="ECO:0000256" key="8">
    <source>
        <dbReference type="ARBA" id="ARBA00023163"/>
    </source>
</evidence>
<dbReference type="GeneID" id="112691750"/>
<evidence type="ECO:0000256" key="7">
    <source>
        <dbReference type="ARBA" id="ARBA00023015"/>
    </source>
</evidence>
<dbReference type="RefSeq" id="XP_025421924.1">
    <property type="nucleotide sequence ID" value="XM_025566139.1"/>
</dbReference>
<evidence type="ECO:0000256" key="1">
    <source>
        <dbReference type="ARBA" id="ARBA00004123"/>
    </source>
</evidence>
<dbReference type="GO" id="GO:0035517">
    <property type="term" value="C:PR-DUB complex"/>
    <property type="evidence" value="ECO:0007669"/>
    <property type="project" value="TreeGrafter"/>
</dbReference>
<evidence type="ECO:0000256" key="2">
    <source>
        <dbReference type="ARBA" id="ARBA00006391"/>
    </source>
</evidence>
<evidence type="ECO:0000256" key="6">
    <source>
        <dbReference type="ARBA" id="ARBA00022833"/>
    </source>
</evidence>
<reference evidence="13 14" key="1">
    <citation type="submission" date="2025-04" db="UniProtKB">
        <authorList>
            <consortium name="RefSeq"/>
        </authorList>
    </citation>
    <scope>IDENTIFICATION</scope>
    <source>
        <tissue evidence="13 14">Whole body</tissue>
    </source>
</reference>
<keyword evidence="3" id="KW-0678">Repressor</keyword>
<evidence type="ECO:0000256" key="5">
    <source>
        <dbReference type="ARBA" id="ARBA00022771"/>
    </source>
</evidence>
<feature type="region of interest" description="Disordered" evidence="10">
    <location>
        <begin position="689"/>
        <end position="718"/>
    </location>
</feature>
<dbReference type="Pfam" id="PF13919">
    <property type="entry name" value="ASXH"/>
    <property type="match status" value="1"/>
</dbReference>
<gene>
    <name evidence="13 14" type="primary">LOC112691750</name>
</gene>
<evidence type="ECO:0000313" key="14">
    <source>
        <dbReference type="RefSeq" id="XP_025421925.1"/>
    </source>
</evidence>
<feature type="compositionally biased region" description="Low complexity" evidence="10">
    <location>
        <begin position="689"/>
        <end position="713"/>
    </location>
</feature>
<keyword evidence="5" id="KW-0863">Zinc-finger</keyword>
<dbReference type="RefSeq" id="XP_025421925.1">
    <property type="nucleotide sequence ID" value="XM_025566140.1"/>
</dbReference>
<organism evidence="12 14">
    <name type="scientific">Sipha flava</name>
    <name type="common">yellow sugarcane aphid</name>
    <dbReference type="NCBI Taxonomy" id="143950"/>
    <lineage>
        <taxon>Eukaryota</taxon>
        <taxon>Metazoa</taxon>
        <taxon>Ecdysozoa</taxon>
        <taxon>Arthropoda</taxon>
        <taxon>Hexapoda</taxon>
        <taxon>Insecta</taxon>
        <taxon>Pterygota</taxon>
        <taxon>Neoptera</taxon>
        <taxon>Paraneoptera</taxon>
        <taxon>Hemiptera</taxon>
        <taxon>Sternorrhyncha</taxon>
        <taxon>Aphidomorpha</taxon>
        <taxon>Aphidoidea</taxon>
        <taxon>Aphididae</taxon>
        <taxon>Sipha</taxon>
    </lineage>
</organism>
<dbReference type="PROSITE" id="PS51916">
    <property type="entry name" value="DEUBAD"/>
    <property type="match status" value="1"/>
</dbReference>
<protein>
    <submittedName>
        <fullName evidence="13 14">Polycomb protein Asx</fullName>
    </submittedName>
</protein>
<dbReference type="InterPro" id="IPR024811">
    <property type="entry name" value="ASX/ASX-like"/>
</dbReference>
<sequence>MIEYEINKMEDRKRTLVSSGNSNTSLTPVKLQKLKANDKITNENDSVWSISKITRGASVKSSSSKTVMKHALRQQAKRRRKNTTIAAGNVAPLPRIIHPSNKINTDEGESRVPTMLEVLSSIPGFSLVKPRKRPGSKRLSAAAQLQQAKAEGCVDLETPDSVLAQINLRSLLNKQTFSMLPRLYQLKLIQLLPQVDRESLSETHSDFRPLLNTSVLNNEFFAQACLEWTHRLSEGEFTPENQQKMKMDNDREKSKLDPFKLKYFEPVWGESRLSNSANSHISDCSTPKYKKTETITAPVHTLPITRNVTSNSAKTNATKSINTKTINTTKTINSSKKAVNATATITSASKSVNTTKKINSSTITVAATTNAVTNINAITTKNTASTKTTTTTKNIATTKSTTTTKNTATTKSTTITKNTATTKSTSTTKNTATTKSIMSTINTITTKNTKLNAATNAILTCSSSDEVKSEDIKLELPWDSVDSTTNYTVTPLIEDVILPISEEIQIENLPCSEILNETDKIIRDVNLDDTSSVIRNWSSLMNDDLDTLIPEYDCISTSKAKEPTESEVQLELEVTLTPKMDDVNPEIDQLSSNDPDNNNMDMNIVQELPKIDSPPPVVVQIPKVPSIIQPLVITSSNSSPLPSTPPLSMSPLLQSPLETNIPNDFSFINTLSNISSIPSDRPVHHTYVSSIKSQVSSSSSGTSRTSSRTTSKQPPGAINLERSYQICQAVIQNSPNRNQLRCQLKPPPSVFMGKNPNIRSGPVTKQPGRNINITNNSQSMVVRHVITSSRGISVPVSVASPYSPDQQPLTEKQMGQYLLVQRSGGITGIRRSSSAPPTNNKIPSIINGGRPASVGIQVSTFAQSQPTNDCSCSLNAMVICKKCGAFCHDDCIGPSKLCVTCLIR</sequence>
<evidence type="ECO:0000313" key="13">
    <source>
        <dbReference type="RefSeq" id="XP_025421924.1"/>
    </source>
</evidence>
<proteinExistence type="inferred from homology"/>
<name>A0A8B8GGC3_9HEMI</name>
<dbReference type="GO" id="GO:0009887">
    <property type="term" value="P:animal organ morphogenesis"/>
    <property type="evidence" value="ECO:0007669"/>
    <property type="project" value="TreeGrafter"/>
</dbReference>
<dbReference type="OrthoDB" id="9348951at2759"/>
<dbReference type="GO" id="GO:0003677">
    <property type="term" value="F:DNA binding"/>
    <property type="evidence" value="ECO:0007669"/>
    <property type="project" value="InterPro"/>
</dbReference>
<keyword evidence="12" id="KW-1185">Reference proteome</keyword>
<keyword evidence="8" id="KW-0804">Transcription</keyword>
<dbReference type="InterPro" id="IPR026905">
    <property type="entry name" value="ASX-like_PHD"/>
</dbReference>
<dbReference type="PANTHER" id="PTHR13578">
    <property type="entry name" value="ADDITIONAL SEX COMBS LIKE PROTEIN ASXL"/>
    <property type="match status" value="1"/>
</dbReference>
<dbReference type="PANTHER" id="PTHR13578:SF20">
    <property type="entry name" value="POLYCOMB PROTEIN ASX"/>
    <property type="match status" value="1"/>
</dbReference>
<dbReference type="AlphaFoldDB" id="A0A8B8GGC3"/>
<dbReference type="GO" id="GO:0045944">
    <property type="term" value="P:positive regulation of transcription by RNA polymerase II"/>
    <property type="evidence" value="ECO:0007669"/>
    <property type="project" value="TreeGrafter"/>
</dbReference>
<keyword evidence="7" id="KW-0805">Transcription regulation</keyword>
<dbReference type="GO" id="GO:0008270">
    <property type="term" value="F:zinc ion binding"/>
    <property type="evidence" value="ECO:0007669"/>
    <property type="project" value="UniProtKB-KW"/>
</dbReference>
<keyword evidence="9" id="KW-0539">Nucleus</keyword>
<keyword evidence="6" id="KW-0862">Zinc</keyword>
<keyword evidence="4" id="KW-0479">Metal-binding</keyword>
<dbReference type="GO" id="GO:0003682">
    <property type="term" value="F:chromatin binding"/>
    <property type="evidence" value="ECO:0007669"/>
    <property type="project" value="TreeGrafter"/>
</dbReference>
<evidence type="ECO:0000256" key="4">
    <source>
        <dbReference type="ARBA" id="ARBA00022723"/>
    </source>
</evidence>
<comment type="subcellular location">
    <subcellularLocation>
        <location evidence="1">Nucleus</location>
    </subcellularLocation>
</comment>
<dbReference type="Pfam" id="PF13922">
    <property type="entry name" value="PHD_3"/>
    <property type="match status" value="1"/>
</dbReference>
<feature type="region of interest" description="Disordered" evidence="10">
    <location>
        <begin position="747"/>
        <end position="769"/>
    </location>
</feature>
<evidence type="ECO:0000313" key="12">
    <source>
        <dbReference type="Proteomes" id="UP000694846"/>
    </source>
</evidence>
<dbReference type="Proteomes" id="UP000694846">
    <property type="component" value="Unplaced"/>
</dbReference>
<evidence type="ECO:0000256" key="10">
    <source>
        <dbReference type="SAM" id="MobiDB-lite"/>
    </source>
</evidence>
<comment type="similarity">
    <text evidence="2">Belongs to the Asx family.</text>
</comment>
<feature type="domain" description="DEUBAD" evidence="11">
    <location>
        <begin position="159"/>
        <end position="273"/>
    </location>
</feature>
<dbReference type="InterPro" id="IPR028020">
    <property type="entry name" value="ASX_DEUBAD_dom"/>
</dbReference>
<evidence type="ECO:0000259" key="11">
    <source>
        <dbReference type="PROSITE" id="PS51916"/>
    </source>
</evidence>
<dbReference type="InterPro" id="IPR044867">
    <property type="entry name" value="DEUBAD_dom"/>
</dbReference>